<keyword evidence="4" id="KW-1185">Reference proteome</keyword>
<feature type="domain" description="ATP-dependent rRNA helicase SPB4-like C-terminal tail" evidence="2">
    <location>
        <begin position="23"/>
        <end position="116"/>
    </location>
</feature>
<feature type="compositionally biased region" description="Basic and acidic residues" evidence="1">
    <location>
        <begin position="20"/>
        <end position="44"/>
    </location>
</feature>
<name>A0A183BDG0_9TREM</name>
<gene>
    <name evidence="3" type="ORF">ECPE_LOCUS17244</name>
</gene>
<feature type="compositionally biased region" description="Basic residues" evidence="1">
    <location>
        <begin position="63"/>
        <end position="72"/>
    </location>
</feature>
<accession>A0A183BDG0</accession>
<dbReference type="Pfam" id="PF23681">
    <property type="entry name" value="CTT_SPB4"/>
    <property type="match status" value="1"/>
</dbReference>
<sequence length="129" mass="15032">MPELQDSNTSAFNAPPIDVNKLKYREKSVAKQRELMKANKEAQPKVHRKNKPWSKAKDARQKKLEKRQKRLNKATVAKQEPTDQSSKDTCASGRDDDMNDIDELNEDYRLLKRARKRKVILMFLFASCL</sequence>
<evidence type="ECO:0000259" key="2">
    <source>
        <dbReference type="Pfam" id="PF23681"/>
    </source>
</evidence>
<evidence type="ECO:0000313" key="5">
    <source>
        <dbReference type="WBParaSite" id="ECPE_0001729001-mRNA-1"/>
    </source>
</evidence>
<feature type="compositionally biased region" description="Polar residues" evidence="1">
    <location>
        <begin position="1"/>
        <end position="12"/>
    </location>
</feature>
<organism evidence="5">
    <name type="scientific">Echinostoma caproni</name>
    <dbReference type="NCBI Taxonomy" id="27848"/>
    <lineage>
        <taxon>Eukaryota</taxon>
        <taxon>Metazoa</taxon>
        <taxon>Spiralia</taxon>
        <taxon>Lophotrochozoa</taxon>
        <taxon>Platyhelminthes</taxon>
        <taxon>Trematoda</taxon>
        <taxon>Digenea</taxon>
        <taxon>Plagiorchiida</taxon>
        <taxon>Echinostomata</taxon>
        <taxon>Echinostomatoidea</taxon>
        <taxon>Echinostomatidae</taxon>
        <taxon>Echinostoma</taxon>
    </lineage>
</organism>
<evidence type="ECO:0000313" key="4">
    <source>
        <dbReference type="Proteomes" id="UP000272942"/>
    </source>
</evidence>
<evidence type="ECO:0000256" key="1">
    <source>
        <dbReference type="SAM" id="MobiDB-lite"/>
    </source>
</evidence>
<dbReference type="EMBL" id="UZAN01068233">
    <property type="protein sequence ID" value="VDP94533.1"/>
    <property type="molecule type" value="Genomic_DNA"/>
</dbReference>
<dbReference type="OrthoDB" id="10587857at2759"/>
<dbReference type="AlphaFoldDB" id="A0A183BDG0"/>
<feature type="region of interest" description="Disordered" evidence="1">
    <location>
        <begin position="1"/>
        <end position="102"/>
    </location>
</feature>
<dbReference type="InterPro" id="IPR056330">
    <property type="entry name" value="CTT_SPB4"/>
</dbReference>
<dbReference type="WBParaSite" id="ECPE_0001729001-mRNA-1">
    <property type="protein sequence ID" value="ECPE_0001729001-mRNA-1"/>
    <property type="gene ID" value="ECPE_0001729001"/>
</dbReference>
<reference evidence="5" key="1">
    <citation type="submission" date="2016-06" db="UniProtKB">
        <authorList>
            <consortium name="WormBaseParasite"/>
        </authorList>
    </citation>
    <scope>IDENTIFICATION</scope>
</reference>
<evidence type="ECO:0000313" key="3">
    <source>
        <dbReference type="EMBL" id="VDP94533.1"/>
    </source>
</evidence>
<feature type="compositionally biased region" description="Basic residues" evidence="1">
    <location>
        <begin position="45"/>
        <end position="54"/>
    </location>
</feature>
<dbReference type="Proteomes" id="UP000272942">
    <property type="component" value="Unassembled WGS sequence"/>
</dbReference>
<reference evidence="3 4" key="2">
    <citation type="submission" date="2018-11" db="EMBL/GenBank/DDBJ databases">
        <authorList>
            <consortium name="Pathogen Informatics"/>
        </authorList>
    </citation>
    <scope>NUCLEOTIDE SEQUENCE [LARGE SCALE GENOMIC DNA]</scope>
    <source>
        <strain evidence="3 4">Egypt</strain>
    </source>
</reference>
<proteinExistence type="predicted"/>
<protein>
    <submittedName>
        <fullName evidence="5">SURF6 domain-containing protein</fullName>
    </submittedName>
</protein>